<dbReference type="OrthoDB" id="6199837at2"/>
<feature type="signal peptide" evidence="6">
    <location>
        <begin position="1"/>
        <end position="19"/>
    </location>
</feature>
<comment type="caution">
    <text evidence="8">The sequence shown here is derived from an EMBL/GenBank/DDBJ whole genome shotgun (WGS) entry which is preliminary data.</text>
</comment>
<dbReference type="Pfam" id="PF03798">
    <property type="entry name" value="TRAM_LAG1_CLN8"/>
    <property type="match status" value="1"/>
</dbReference>
<sequence length="437" mass="48604">MRSLYLFVLASLFIQSLHATSDLTFYPDDPQVDLPRVIPSGYTITLKRYCQSATTEINNTNAPLILNGATVKIVQKKSDKGKGWLKIIVPKEALGLLKQSSGNDPEQWLKVYGSLADDSGSTGAQTTLKSLSFPAQSLSLRGIVKSEHDNNDMLYEAQVPLDHVKISDATTHSGFKETPEEIIRKELACRAAEKANSPMLMTTPPDSNTSMVTHDSSSYIPQDMMVWIAGGSGSLFLTLKQYTGGDTVPSFVHSAITGTGSNYLYFSRNTSYVERITLQREPANVWEIVLPLITFGYAAWEIFDSIQHGSAAFFIHGTTIFVTCSTFCALGRIHLVTDGLIVEFSTIYLNFLKYHAAMRLLFATSFFVFRWGIFPYEWLKFALAVYRGEAQYENSHIINPVVLSSGGVFIALNTYWGALILHRIATTWFSIKKAQPH</sequence>
<protein>
    <recommendedName>
        <fullName evidence="7">TLC domain-containing protein</fullName>
    </recommendedName>
</protein>
<evidence type="ECO:0000256" key="1">
    <source>
        <dbReference type="ARBA" id="ARBA00004141"/>
    </source>
</evidence>
<evidence type="ECO:0000313" key="8">
    <source>
        <dbReference type="EMBL" id="KEQ17189.1"/>
    </source>
</evidence>
<keyword evidence="9" id="KW-1185">Reference proteome</keyword>
<feature type="transmembrane region" description="Helical" evidence="5">
    <location>
        <begin position="356"/>
        <end position="376"/>
    </location>
</feature>
<evidence type="ECO:0000256" key="5">
    <source>
        <dbReference type="SAM" id="Phobius"/>
    </source>
</evidence>
<keyword evidence="4 5" id="KW-0472">Membrane</keyword>
<dbReference type="EMBL" id="JOKH01000003">
    <property type="protein sequence ID" value="KEQ17189.1"/>
    <property type="molecule type" value="Genomic_DNA"/>
</dbReference>
<keyword evidence="6" id="KW-0732">Signal</keyword>
<comment type="subcellular location">
    <subcellularLocation>
        <location evidence="1">Membrane</location>
        <topology evidence="1">Multi-pass membrane protein</topology>
    </subcellularLocation>
</comment>
<organism evidence="8 9">
    <name type="scientific">Endozoicomonas numazuensis</name>
    <dbReference type="NCBI Taxonomy" id="1137799"/>
    <lineage>
        <taxon>Bacteria</taxon>
        <taxon>Pseudomonadati</taxon>
        <taxon>Pseudomonadota</taxon>
        <taxon>Gammaproteobacteria</taxon>
        <taxon>Oceanospirillales</taxon>
        <taxon>Endozoicomonadaceae</taxon>
        <taxon>Endozoicomonas</taxon>
    </lineage>
</organism>
<proteinExistence type="predicted"/>
<feature type="domain" description="TLC" evidence="7">
    <location>
        <begin position="250"/>
        <end position="421"/>
    </location>
</feature>
<name>A0A081NFG6_9GAMM</name>
<evidence type="ECO:0000256" key="6">
    <source>
        <dbReference type="SAM" id="SignalP"/>
    </source>
</evidence>
<evidence type="ECO:0000256" key="4">
    <source>
        <dbReference type="ARBA" id="ARBA00023136"/>
    </source>
</evidence>
<evidence type="ECO:0000256" key="2">
    <source>
        <dbReference type="ARBA" id="ARBA00022692"/>
    </source>
</evidence>
<gene>
    <name evidence="8" type="ORF">GZ78_15210</name>
</gene>
<evidence type="ECO:0000259" key="7">
    <source>
        <dbReference type="Pfam" id="PF03798"/>
    </source>
</evidence>
<dbReference type="InterPro" id="IPR006634">
    <property type="entry name" value="TLC-dom"/>
</dbReference>
<evidence type="ECO:0000256" key="3">
    <source>
        <dbReference type="ARBA" id="ARBA00022989"/>
    </source>
</evidence>
<accession>A0A081NFG6</accession>
<dbReference type="AlphaFoldDB" id="A0A081NFG6"/>
<evidence type="ECO:0000313" key="9">
    <source>
        <dbReference type="Proteomes" id="UP000028073"/>
    </source>
</evidence>
<feature type="chain" id="PRO_5001760852" description="TLC domain-containing protein" evidence="6">
    <location>
        <begin position="20"/>
        <end position="437"/>
    </location>
</feature>
<keyword evidence="3 5" id="KW-1133">Transmembrane helix</keyword>
<feature type="transmembrane region" description="Helical" evidence="5">
    <location>
        <begin position="396"/>
        <end position="421"/>
    </location>
</feature>
<feature type="transmembrane region" description="Helical" evidence="5">
    <location>
        <begin position="313"/>
        <end position="335"/>
    </location>
</feature>
<keyword evidence="2 5" id="KW-0812">Transmembrane</keyword>
<dbReference type="GO" id="GO:0016020">
    <property type="term" value="C:membrane"/>
    <property type="evidence" value="ECO:0007669"/>
    <property type="project" value="UniProtKB-SubCell"/>
</dbReference>
<dbReference type="RefSeq" id="WP_034837172.1">
    <property type="nucleotide sequence ID" value="NZ_JOKH01000003.1"/>
</dbReference>
<dbReference type="Proteomes" id="UP000028073">
    <property type="component" value="Unassembled WGS sequence"/>
</dbReference>
<reference evidence="8 9" key="1">
    <citation type="submission" date="2014-06" db="EMBL/GenBank/DDBJ databases">
        <title>Whole Genome Sequences of Three Symbiotic Endozoicomonas Bacteria.</title>
        <authorList>
            <person name="Neave M.J."/>
            <person name="Apprill A."/>
            <person name="Voolstra C.R."/>
        </authorList>
    </citation>
    <scope>NUCLEOTIDE SEQUENCE [LARGE SCALE GENOMIC DNA]</scope>
    <source>
        <strain evidence="8 9">DSM 25634</strain>
    </source>
</reference>